<dbReference type="PROSITE" id="PS01117">
    <property type="entry name" value="HTH_MARR_1"/>
    <property type="match status" value="1"/>
</dbReference>
<dbReference type="GO" id="GO:0003677">
    <property type="term" value="F:DNA binding"/>
    <property type="evidence" value="ECO:0007669"/>
    <property type="project" value="UniProtKB-KW"/>
</dbReference>
<dbReference type="InterPro" id="IPR039422">
    <property type="entry name" value="MarR/SlyA-like"/>
</dbReference>
<dbReference type="RefSeq" id="WP_250827921.1">
    <property type="nucleotide sequence ID" value="NZ_JAMOIL010000018.1"/>
</dbReference>
<keyword evidence="3" id="KW-0804">Transcription</keyword>
<accession>A0A9X2IF55</accession>
<keyword evidence="2" id="KW-0238">DNA-binding</keyword>
<proteinExistence type="predicted"/>
<reference evidence="5" key="1">
    <citation type="submission" date="2022-05" db="EMBL/GenBank/DDBJ databases">
        <authorList>
            <person name="Tuo L."/>
        </authorList>
    </citation>
    <scope>NUCLEOTIDE SEQUENCE</scope>
    <source>
        <strain evidence="5">BSK12Z-4</strain>
    </source>
</reference>
<dbReference type="PROSITE" id="PS50995">
    <property type="entry name" value="HTH_MARR_2"/>
    <property type="match status" value="1"/>
</dbReference>
<dbReference type="GO" id="GO:0006950">
    <property type="term" value="P:response to stress"/>
    <property type="evidence" value="ECO:0007669"/>
    <property type="project" value="TreeGrafter"/>
</dbReference>
<dbReference type="PANTHER" id="PTHR33164">
    <property type="entry name" value="TRANSCRIPTIONAL REGULATOR, MARR FAMILY"/>
    <property type="match status" value="1"/>
</dbReference>
<dbReference type="Proteomes" id="UP001139485">
    <property type="component" value="Unassembled WGS sequence"/>
</dbReference>
<dbReference type="SUPFAM" id="SSF46785">
    <property type="entry name" value="Winged helix' DNA-binding domain"/>
    <property type="match status" value="1"/>
</dbReference>
<dbReference type="InterPro" id="IPR000835">
    <property type="entry name" value="HTH_MarR-typ"/>
</dbReference>
<evidence type="ECO:0000256" key="2">
    <source>
        <dbReference type="ARBA" id="ARBA00023125"/>
    </source>
</evidence>
<name>A0A9X2IF55_9ACTN</name>
<evidence type="ECO:0000313" key="6">
    <source>
        <dbReference type="Proteomes" id="UP001139485"/>
    </source>
</evidence>
<keyword evidence="6" id="KW-1185">Reference proteome</keyword>
<evidence type="ECO:0000256" key="3">
    <source>
        <dbReference type="ARBA" id="ARBA00023163"/>
    </source>
</evidence>
<dbReference type="InterPro" id="IPR036390">
    <property type="entry name" value="WH_DNA-bd_sf"/>
</dbReference>
<feature type="domain" description="HTH marR-type" evidence="4">
    <location>
        <begin position="25"/>
        <end position="157"/>
    </location>
</feature>
<organism evidence="5 6">
    <name type="scientific">Nocardioides bruguierae</name>
    <dbReference type="NCBI Taxonomy" id="2945102"/>
    <lineage>
        <taxon>Bacteria</taxon>
        <taxon>Bacillati</taxon>
        <taxon>Actinomycetota</taxon>
        <taxon>Actinomycetes</taxon>
        <taxon>Propionibacteriales</taxon>
        <taxon>Nocardioidaceae</taxon>
        <taxon>Nocardioides</taxon>
    </lineage>
</organism>
<evidence type="ECO:0000256" key="1">
    <source>
        <dbReference type="ARBA" id="ARBA00023015"/>
    </source>
</evidence>
<dbReference type="Pfam" id="PF01047">
    <property type="entry name" value="MarR"/>
    <property type="match status" value="1"/>
</dbReference>
<dbReference type="Gene3D" id="1.10.10.10">
    <property type="entry name" value="Winged helix-like DNA-binding domain superfamily/Winged helix DNA-binding domain"/>
    <property type="match status" value="1"/>
</dbReference>
<dbReference type="PANTHER" id="PTHR33164:SF101">
    <property type="entry name" value="TRANSCRIPTIONAL REPRESSOR MPRA"/>
    <property type="match status" value="1"/>
</dbReference>
<dbReference type="AlphaFoldDB" id="A0A9X2IF55"/>
<evidence type="ECO:0000313" key="5">
    <source>
        <dbReference type="EMBL" id="MCM0621501.1"/>
    </source>
</evidence>
<dbReference type="InterPro" id="IPR023187">
    <property type="entry name" value="Tscrpt_reg_MarR-type_CS"/>
</dbReference>
<sequence>MTRPDPIREARRQWVARGWSDAADGMAMVTTLVRAQQLLMERIEAVLRPHGLTFARYELLQLLSFTRDGRLPMTRLGSLLQVHPASVTSAVDRLERQGLVLRERGEADRRVVLAVLTDAGRALAAAATEDLNDVFRSTGIAPGEVTALTDLLTRLRRSAGDPVD</sequence>
<protein>
    <submittedName>
        <fullName evidence="5">MarR family transcriptional regulator</fullName>
    </submittedName>
</protein>
<gene>
    <name evidence="5" type="ORF">M8330_14500</name>
</gene>
<dbReference type="EMBL" id="JAMOIL010000018">
    <property type="protein sequence ID" value="MCM0621501.1"/>
    <property type="molecule type" value="Genomic_DNA"/>
</dbReference>
<comment type="caution">
    <text evidence="5">The sequence shown here is derived from an EMBL/GenBank/DDBJ whole genome shotgun (WGS) entry which is preliminary data.</text>
</comment>
<evidence type="ECO:0000259" key="4">
    <source>
        <dbReference type="PROSITE" id="PS50995"/>
    </source>
</evidence>
<dbReference type="GO" id="GO:0003700">
    <property type="term" value="F:DNA-binding transcription factor activity"/>
    <property type="evidence" value="ECO:0007669"/>
    <property type="project" value="InterPro"/>
</dbReference>
<dbReference type="SMART" id="SM00347">
    <property type="entry name" value="HTH_MARR"/>
    <property type="match status" value="1"/>
</dbReference>
<keyword evidence="1" id="KW-0805">Transcription regulation</keyword>
<dbReference type="InterPro" id="IPR036388">
    <property type="entry name" value="WH-like_DNA-bd_sf"/>
</dbReference>